<dbReference type="PROSITE" id="PS51456">
    <property type="entry name" value="MYOSIN_MOTOR"/>
    <property type="match status" value="1"/>
</dbReference>
<dbReference type="InterPro" id="IPR027417">
    <property type="entry name" value="P-loop_NTPase"/>
</dbReference>
<dbReference type="Gene3D" id="1.10.10.820">
    <property type="match status" value="1"/>
</dbReference>
<reference evidence="8 9" key="1">
    <citation type="submission" date="2016-07" db="EMBL/GenBank/DDBJ databases">
        <title>Pervasive Adenine N6-methylation of Active Genes in Fungi.</title>
        <authorList>
            <consortium name="DOE Joint Genome Institute"/>
            <person name="Mondo S.J."/>
            <person name="Dannebaum R.O."/>
            <person name="Kuo R.C."/>
            <person name="Labutti K."/>
            <person name="Haridas S."/>
            <person name="Kuo A."/>
            <person name="Salamov A."/>
            <person name="Ahrendt S.R."/>
            <person name="Lipzen A."/>
            <person name="Sullivan W."/>
            <person name="Andreopoulos W.B."/>
            <person name="Clum A."/>
            <person name="Lindquist E."/>
            <person name="Daum C."/>
            <person name="Ramamoorthy G.K."/>
            <person name="Gryganskyi A."/>
            <person name="Culley D."/>
            <person name="Magnuson J.K."/>
            <person name="James T.Y."/>
            <person name="O'Malley M.A."/>
            <person name="Stajich J.E."/>
            <person name="Spatafora J.W."/>
            <person name="Visel A."/>
            <person name="Grigoriev I.V."/>
        </authorList>
    </citation>
    <scope>NUCLEOTIDE SEQUENCE [LARGE SCALE GENOMIC DNA]</scope>
    <source>
        <strain evidence="8 9">68-887.2</strain>
    </source>
</reference>
<evidence type="ECO:0000256" key="3">
    <source>
        <dbReference type="ARBA" id="ARBA00023123"/>
    </source>
</evidence>
<dbReference type="PRINTS" id="PR00193">
    <property type="entry name" value="MYOSINHEAVY"/>
</dbReference>
<evidence type="ECO:0000256" key="6">
    <source>
        <dbReference type="PROSITE-ProRule" id="PRU00782"/>
    </source>
</evidence>
<evidence type="ECO:0000256" key="2">
    <source>
        <dbReference type="ARBA" id="ARBA00022840"/>
    </source>
</evidence>
<dbReference type="PANTHER" id="PTHR13140:SF706">
    <property type="entry name" value="DILUTE CLASS UNCONVENTIONAL MYOSIN, ISOFORM C"/>
    <property type="match status" value="1"/>
</dbReference>
<name>A0A1Y2AGR3_9TREE</name>
<evidence type="ECO:0000259" key="7">
    <source>
        <dbReference type="PROSITE" id="PS51456"/>
    </source>
</evidence>
<dbReference type="Proteomes" id="UP000193986">
    <property type="component" value="Unassembled WGS sequence"/>
</dbReference>
<dbReference type="SMART" id="SM00242">
    <property type="entry name" value="MYSc"/>
    <property type="match status" value="1"/>
</dbReference>
<keyword evidence="9" id="KW-1185">Reference proteome</keyword>
<gene>
    <name evidence="8" type="ORF">BCR39DRAFT_53764</name>
</gene>
<sequence>MGLDYTMIGPVMLAVRPEIEATIDFNPDRTRPIKDLAERVLLNAAAEGRGQVVIFAGPSGAGKTFSAHCLLEEYTRLSSFNPPDPSQLSSQAHDKARAVTLKTQAQASQCILAAFGNAASALNNDSSRYAKHLQLHLAANTSELELVGITISTYFLERSRVPRPRDDESNFHILHLLATHGPRSLHVNPNDHSKFRILPHSSLNHGNFNQVTDTLSHLGFPPSKINQIWSALGAILHLGNIQLLGDQLDINRLVGDQSLLFAASLLQVEPVALAETISASQLGPGLGRRIPTCVRSQTETASMMSAIYSTVFDEVVREINRAMDIGHHNGSVKVGFLDVFGFEDLPSRNSLEQFNINTANEMLQELYEQDLLQDLNQRMASEGLAPIVISGPPSTDASRQMDRIRQIVSCIEDASSAIRRTNGDYDDAFIIQLSAKGQVRTSLKPDNNLVFEIPHTARPVKYLANGMVAKNRDTPSANVLSLLSKSILGIWMGPERGTGPLRKINLCGTYHRELEALRRLLTDNQIHWVRCLPNDKAHLKPQLEAAAVIQTIDLFKRTGPWSCSRQYTEFAKRYGTLISHIVDHLEDDHKITRAILEHVVKADTAHGFGKTMVFLHYDTIVELEQRLKGHRDKLKKSGIDVIWDGTNDN</sequence>
<keyword evidence="3 6" id="KW-0518">Myosin</keyword>
<dbReference type="GO" id="GO:0016020">
    <property type="term" value="C:membrane"/>
    <property type="evidence" value="ECO:0007669"/>
    <property type="project" value="TreeGrafter"/>
</dbReference>
<accession>A0A1Y2AGR3</accession>
<dbReference type="SUPFAM" id="SSF52540">
    <property type="entry name" value="P-loop containing nucleoside triphosphate hydrolases"/>
    <property type="match status" value="1"/>
</dbReference>
<dbReference type="InterPro" id="IPR036961">
    <property type="entry name" value="Kinesin_motor_dom_sf"/>
</dbReference>
<keyword evidence="2 6" id="KW-0067">ATP-binding</keyword>
<proteinExistence type="inferred from homology"/>
<comment type="caution">
    <text evidence="6">Lacks conserved residue(s) required for the propagation of feature annotation.</text>
</comment>
<keyword evidence="4 6" id="KW-0505">Motor protein</keyword>
<dbReference type="InterPro" id="IPR001609">
    <property type="entry name" value="Myosin_head_motor_dom-like"/>
</dbReference>
<keyword evidence="8" id="KW-0378">Hydrolase</keyword>
<dbReference type="Gene3D" id="1.20.58.530">
    <property type="match status" value="1"/>
</dbReference>
<comment type="similarity">
    <text evidence="6">Belongs to the TRAFAC class myosin-kinesin ATPase superfamily. Myosin family.</text>
</comment>
<dbReference type="GO" id="GO:0005737">
    <property type="term" value="C:cytoplasm"/>
    <property type="evidence" value="ECO:0007669"/>
    <property type="project" value="TreeGrafter"/>
</dbReference>
<organism evidence="8 9">
    <name type="scientific">Naematelia encephala</name>
    <dbReference type="NCBI Taxonomy" id="71784"/>
    <lineage>
        <taxon>Eukaryota</taxon>
        <taxon>Fungi</taxon>
        <taxon>Dikarya</taxon>
        <taxon>Basidiomycota</taxon>
        <taxon>Agaricomycotina</taxon>
        <taxon>Tremellomycetes</taxon>
        <taxon>Tremellales</taxon>
        <taxon>Naemateliaceae</taxon>
        <taxon>Naematelia</taxon>
    </lineage>
</organism>
<dbReference type="GO" id="GO:0016459">
    <property type="term" value="C:myosin complex"/>
    <property type="evidence" value="ECO:0007669"/>
    <property type="project" value="UniProtKB-KW"/>
</dbReference>
<feature type="domain" description="Myosin motor" evidence="7">
    <location>
        <begin position="1"/>
        <end position="486"/>
    </location>
</feature>
<dbReference type="PANTHER" id="PTHR13140">
    <property type="entry name" value="MYOSIN"/>
    <property type="match status" value="1"/>
</dbReference>
<evidence type="ECO:0000256" key="4">
    <source>
        <dbReference type="ARBA" id="ARBA00023175"/>
    </source>
</evidence>
<comment type="caution">
    <text evidence="8">The sequence shown here is derived from an EMBL/GenBank/DDBJ whole genome shotgun (WGS) entry which is preliminary data.</text>
</comment>
<protein>
    <submittedName>
        <fullName evidence="8">p-loop containing nucleoside triphosphate hydrolase protein</fullName>
    </submittedName>
</protein>
<keyword evidence="5 6" id="KW-0009">Actin-binding</keyword>
<dbReference type="GO" id="GO:0007015">
    <property type="term" value="P:actin filament organization"/>
    <property type="evidence" value="ECO:0007669"/>
    <property type="project" value="TreeGrafter"/>
</dbReference>
<evidence type="ECO:0000256" key="5">
    <source>
        <dbReference type="ARBA" id="ARBA00023203"/>
    </source>
</evidence>
<feature type="binding site" evidence="6">
    <location>
        <begin position="57"/>
        <end position="64"/>
    </location>
    <ligand>
        <name>ATP</name>
        <dbReference type="ChEBI" id="CHEBI:30616"/>
    </ligand>
</feature>
<dbReference type="GO" id="GO:0051015">
    <property type="term" value="F:actin filament binding"/>
    <property type="evidence" value="ECO:0007669"/>
    <property type="project" value="TreeGrafter"/>
</dbReference>
<dbReference type="InParanoid" id="A0A1Y2AGR3"/>
<dbReference type="Gene3D" id="1.20.120.720">
    <property type="entry name" value="Myosin VI head, motor domain, U50 subdomain"/>
    <property type="match status" value="1"/>
</dbReference>
<evidence type="ECO:0000256" key="1">
    <source>
        <dbReference type="ARBA" id="ARBA00022741"/>
    </source>
</evidence>
<dbReference type="GO" id="GO:0005524">
    <property type="term" value="F:ATP binding"/>
    <property type="evidence" value="ECO:0007669"/>
    <property type="project" value="UniProtKB-UniRule"/>
</dbReference>
<evidence type="ECO:0000313" key="8">
    <source>
        <dbReference type="EMBL" id="ORY21644.1"/>
    </source>
</evidence>
<dbReference type="EMBL" id="MCFC01000107">
    <property type="protein sequence ID" value="ORY21644.1"/>
    <property type="molecule type" value="Genomic_DNA"/>
</dbReference>
<evidence type="ECO:0000313" key="9">
    <source>
        <dbReference type="Proteomes" id="UP000193986"/>
    </source>
</evidence>
<dbReference type="GO" id="GO:0000146">
    <property type="term" value="F:microfilament motor activity"/>
    <property type="evidence" value="ECO:0007669"/>
    <property type="project" value="TreeGrafter"/>
</dbReference>
<keyword evidence="1 6" id="KW-0547">Nucleotide-binding</keyword>
<dbReference type="GO" id="GO:0016787">
    <property type="term" value="F:hydrolase activity"/>
    <property type="evidence" value="ECO:0007669"/>
    <property type="project" value="UniProtKB-KW"/>
</dbReference>
<dbReference type="Gene3D" id="3.30.70.1590">
    <property type="match status" value="1"/>
</dbReference>
<dbReference type="Gene3D" id="3.40.850.10">
    <property type="entry name" value="Kinesin motor domain"/>
    <property type="match status" value="1"/>
</dbReference>
<dbReference type="STRING" id="71784.A0A1Y2AGR3"/>
<dbReference type="Pfam" id="PF00063">
    <property type="entry name" value="Myosin_head"/>
    <property type="match status" value="1"/>
</dbReference>
<dbReference type="CDD" id="cd00124">
    <property type="entry name" value="MYSc"/>
    <property type="match status" value="1"/>
</dbReference>
<dbReference type="AlphaFoldDB" id="A0A1Y2AGR3"/>